<evidence type="ECO:0000259" key="3">
    <source>
        <dbReference type="PROSITE" id="PS51741"/>
    </source>
</evidence>
<feature type="compositionally biased region" description="Polar residues" evidence="2">
    <location>
        <begin position="20"/>
        <end position="33"/>
    </location>
</feature>
<dbReference type="InterPro" id="IPR031160">
    <property type="entry name" value="F_BAR_dom"/>
</dbReference>
<keyword evidence="1" id="KW-0175">Coiled coil</keyword>
<keyword evidence="5" id="KW-1185">Reference proteome</keyword>
<dbReference type="GO" id="GO:0048268">
    <property type="term" value="P:clathrin coat assembly"/>
    <property type="evidence" value="ECO:0007669"/>
    <property type="project" value="TreeGrafter"/>
</dbReference>
<dbReference type="PROSITE" id="PS51741">
    <property type="entry name" value="F_BAR"/>
    <property type="match status" value="1"/>
</dbReference>
<dbReference type="GO" id="GO:0072583">
    <property type="term" value="P:clathrin-dependent endocytosis"/>
    <property type="evidence" value="ECO:0007669"/>
    <property type="project" value="TreeGrafter"/>
</dbReference>
<dbReference type="GO" id="GO:0048812">
    <property type="term" value="P:neuron projection morphogenesis"/>
    <property type="evidence" value="ECO:0007669"/>
    <property type="project" value="TreeGrafter"/>
</dbReference>
<dbReference type="SUPFAM" id="SSF103657">
    <property type="entry name" value="BAR/IMD domain-like"/>
    <property type="match status" value="1"/>
</dbReference>
<proteinExistence type="predicted"/>
<evidence type="ECO:0000256" key="2">
    <source>
        <dbReference type="SAM" id="MobiDB-lite"/>
    </source>
</evidence>
<dbReference type="AlphaFoldDB" id="A0A8C8IB35"/>
<dbReference type="FunFam" id="1.20.1270.60:FF:000024">
    <property type="entry name" value="growth arrest-specific protein 7 isoform X2"/>
    <property type="match status" value="1"/>
</dbReference>
<dbReference type="InterPro" id="IPR027267">
    <property type="entry name" value="AH/BAR_dom_sf"/>
</dbReference>
<feature type="compositionally biased region" description="Acidic residues" evidence="2">
    <location>
        <begin position="8"/>
        <end position="17"/>
    </location>
</feature>
<reference evidence="4" key="2">
    <citation type="submission" date="2025-09" db="UniProtKB">
        <authorList>
            <consortium name="Ensembl"/>
        </authorList>
    </citation>
    <scope>IDENTIFICATION</scope>
</reference>
<dbReference type="GO" id="GO:0005886">
    <property type="term" value="C:plasma membrane"/>
    <property type="evidence" value="ECO:0007669"/>
    <property type="project" value="TreeGrafter"/>
</dbReference>
<dbReference type="InterPro" id="IPR001060">
    <property type="entry name" value="FCH_dom"/>
</dbReference>
<feature type="domain" description="F-BAR" evidence="3">
    <location>
        <begin position="69"/>
        <end position="327"/>
    </location>
</feature>
<dbReference type="Pfam" id="PF16623">
    <property type="entry name" value="WW_FCH_linker"/>
    <property type="match status" value="1"/>
</dbReference>
<dbReference type="PANTHER" id="PTHR23065:SF57">
    <property type="entry name" value="GROWTH ARREST-SPECIFIC PROTEIN 7"/>
    <property type="match status" value="1"/>
</dbReference>
<dbReference type="Gene3D" id="1.20.1270.60">
    <property type="entry name" value="Arfaptin homology (AH) domain/BAR domain"/>
    <property type="match status" value="1"/>
</dbReference>
<reference evidence="4" key="1">
    <citation type="submission" date="2025-08" db="UniProtKB">
        <authorList>
            <consortium name="Ensembl"/>
        </authorList>
    </citation>
    <scope>IDENTIFICATION</scope>
</reference>
<evidence type="ECO:0000313" key="4">
    <source>
        <dbReference type="Ensembl" id="ENSOTSP00005074260.2"/>
    </source>
</evidence>
<accession>A0A8C8IB35</accession>
<name>A0A8C8IB35_ONCTS</name>
<dbReference type="Pfam" id="PF00611">
    <property type="entry name" value="FCH"/>
    <property type="match status" value="1"/>
</dbReference>
<evidence type="ECO:0000256" key="1">
    <source>
        <dbReference type="PROSITE-ProRule" id="PRU01077"/>
    </source>
</evidence>
<dbReference type="PANTHER" id="PTHR23065">
    <property type="entry name" value="PROLINE-SERINE-THREONINE PHOSPHATASE INTERACTING PROTEIN 1"/>
    <property type="match status" value="1"/>
</dbReference>
<dbReference type="Ensembl" id="ENSOTST00005080443.2">
    <property type="protein sequence ID" value="ENSOTSP00005074260.2"/>
    <property type="gene ID" value="ENSOTSG00005064283.1"/>
</dbReference>
<dbReference type="GO" id="GO:0005905">
    <property type="term" value="C:clathrin-coated pit"/>
    <property type="evidence" value="ECO:0007669"/>
    <property type="project" value="TreeGrafter"/>
</dbReference>
<sequence>MMEAASFDNEESFDVDDASCLSQQNPGNNSPAKRQNKEIKETKITINCVTFPLPSVMPDQPEQQLLKPNEWSYCDYFWTDKKDPQGTPSVGGFEVLLQKQLKGKQMQKEMAEFVRERIKIEDEYSKNLSKLSQSPLAAQEEGTLGEAWAQLKRSCHDEAEVHLKFSNKLQCEVEKPLLTFRDNFKKELKKYDHHIIDLRKQLASRYAGVEKARKALADRQKDLEVKTQQLDIKHMNKHEEDIKKARRKSTQAGDDLMHNVDLYNRAQSKWFEEMADIVLALRLEVERVEMIRQVFIFILFISHETDMFNQMVEPVDQLLQNVDPAKDRELWVQEHKTGELRPVDMDI</sequence>
<evidence type="ECO:0000313" key="5">
    <source>
        <dbReference type="Proteomes" id="UP000694402"/>
    </source>
</evidence>
<organism evidence="4 5">
    <name type="scientific">Oncorhynchus tshawytscha</name>
    <name type="common">Chinook salmon</name>
    <name type="synonym">Salmo tshawytscha</name>
    <dbReference type="NCBI Taxonomy" id="74940"/>
    <lineage>
        <taxon>Eukaryota</taxon>
        <taxon>Metazoa</taxon>
        <taxon>Chordata</taxon>
        <taxon>Craniata</taxon>
        <taxon>Vertebrata</taxon>
        <taxon>Euteleostomi</taxon>
        <taxon>Actinopterygii</taxon>
        <taxon>Neopterygii</taxon>
        <taxon>Teleostei</taxon>
        <taxon>Protacanthopterygii</taxon>
        <taxon>Salmoniformes</taxon>
        <taxon>Salmonidae</taxon>
        <taxon>Salmoninae</taxon>
        <taxon>Oncorhynchus</taxon>
    </lineage>
</organism>
<dbReference type="SMART" id="SM00055">
    <property type="entry name" value="FCH"/>
    <property type="match status" value="1"/>
</dbReference>
<dbReference type="GO" id="GO:0030136">
    <property type="term" value="C:clathrin-coated vesicle"/>
    <property type="evidence" value="ECO:0007669"/>
    <property type="project" value="TreeGrafter"/>
</dbReference>
<dbReference type="GeneTree" id="ENSGT00940000156268"/>
<feature type="region of interest" description="Disordered" evidence="2">
    <location>
        <begin position="1"/>
        <end position="39"/>
    </location>
</feature>
<protein>
    <recommendedName>
        <fullName evidence="3">F-BAR domain-containing protein</fullName>
    </recommendedName>
</protein>
<dbReference type="Proteomes" id="UP000694402">
    <property type="component" value="Unassembled WGS sequence"/>
</dbReference>